<dbReference type="OrthoDB" id="3541842at2759"/>
<gene>
    <name evidence="2" type="ORF">FPOA_06795</name>
</gene>
<evidence type="ECO:0000313" key="2">
    <source>
        <dbReference type="EMBL" id="OBS20425.1"/>
    </source>
</evidence>
<evidence type="ECO:0000313" key="3">
    <source>
        <dbReference type="Proteomes" id="UP000091967"/>
    </source>
</evidence>
<dbReference type="OMA" id="VYVKWDV"/>
<reference evidence="2 3" key="1">
    <citation type="submission" date="2016-06" db="EMBL/GenBank/DDBJ databases">
        <title>Living apart together: crosstalk between the core and supernumerary genomes in a fungal plant pathogen.</title>
        <authorList>
            <person name="Vanheule A."/>
            <person name="Audenaert K."/>
            <person name="Warris S."/>
            <person name="Van De Geest H."/>
            <person name="Schijlen E."/>
            <person name="Hofte M."/>
            <person name="De Saeger S."/>
            <person name="Haesaert G."/>
            <person name="Waalwijk C."/>
            <person name="Van Der Lee T."/>
        </authorList>
    </citation>
    <scope>NUCLEOTIDE SEQUENCE [LARGE SCALE GENOMIC DNA]</scope>
    <source>
        <strain evidence="2 3">2516</strain>
    </source>
</reference>
<protein>
    <submittedName>
        <fullName evidence="2">Uncharacterized protein</fullName>
    </submittedName>
</protein>
<accession>A0A1B8AIM4</accession>
<dbReference type="Proteomes" id="UP000091967">
    <property type="component" value="Unassembled WGS sequence"/>
</dbReference>
<dbReference type="EMBL" id="LYXU01000003">
    <property type="protein sequence ID" value="OBS20425.1"/>
    <property type="molecule type" value="Genomic_DNA"/>
</dbReference>
<sequence>MSDSDKEQIDRPEPLLEEGKFDSEITGNTAYIRWDVKGGRDRDHYPSFDTWEPLEGTPNIQGFTCRSAVDLWIYIGDESEKFSGPTEGKKKIDARRTSKYKIVRR</sequence>
<proteinExistence type="predicted"/>
<organism evidence="2 3">
    <name type="scientific">Fusarium poae</name>
    <dbReference type="NCBI Taxonomy" id="36050"/>
    <lineage>
        <taxon>Eukaryota</taxon>
        <taxon>Fungi</taxon>
        <taxon>Dikarya</taxon>
        <taxon>Ascomycota</taxon>
        <taxon>Pezizomycotina</taxon>
        <taxon>Sordariomycetes</taxon>
        <taxon>Hypocreomycetidae</taxon>
        <taxon>Hypocreales</taxon>
        <taxon>Nectriaceae</taxon>
        <taxon>Fusarium</taxon>
    </lineage>
</organism>
<comment type="caution">
    <text evidence="2">The sequence shown here is derived from an EMBL/GenBank/DDBJ whole genome shotgun (WGS) entry which is preliminary data.</text>
</comment>
<feature type="region of interest" description="Disordered" evidence="1">
    <location>
        <begin position="1"/>
        <end position="20"/>
    </location>
</feature>
<keyword evidence="3" id="KW-1185">Reference proteome</keyword>
<evidence type="ECO:0000256" key="1">
    <source>
        <dbReference type="SAM" id="MobiDB-lite"/>
    </source>
</evidence>
<dbReference type="AlphaFoldDB" id="A0A1B8AIM4"/>
<name>A0A1B8AIM4_FUSPO</name>